<evidence type="ECO:0000313" key="10">
    <source>
        <dbReference type="EMBL" id="KAK1298502.1"/>
    </source>
</evidence>
<sequence>MRSSSGAINIAAITPKIEVDNRFSLNYYYRVADKILQQADIYREEKNVIDLYIMLLRYSSLVMETIPSHRDYPKFLPKYIKGKLLNVLKESETLKPEVQILVEELNRKYINKVNSWEPTHKNAVINNAWEWPPVSRQTPSYDMKMAHRSTGTNGFSRGPIQQDNLPHSLSSEERFRKLSLNIPRPKEETLSRHSILGPNGLYGQWHPPAVDRGVKYPSNLDLTAIEFPSLTPLQEENVVVKQSDTIEQEKSVFEEVLSLHDDSSSIDAKDPPMITLDTPEEPVKIDIIRQPSPPPVLASVQDLVTVPPSQTADFMSGQAKSVLDEIVHSESPLEVHISTKMMDSFLRMAKSNTLKNLETCGVLAGSLKNRKFSITALIIPKQESTSDTCQTTNEEEIFDYQDKNSLFPLGWIHTHPTQSCFMSSVDLHTHYSYQVMLPEAIAIVMAPRDTSKTHGIFRLTSPGGMSVIRHCQQRGFHAHREPPDGGRIYDHCSDVYMNPSLKFDVVDLR</sequence>
<evidence type="ECO:0000256" key="2">
    <source>
        <dbReference type="ARBA" id="ARBA00010981"/>
    </source>
</evidence>
<dbReference type="Gene3D" id="3.40.140.10">
    <property type="entry name" value="Cytidine Deaminase, domain 2"/>
    <property type="match status" value="1"/>
</dbReference>
<keyword evidence="7" id="KW-0862">Zinc</keyword>
<evidence type="ECO:0000259" key="9">
    <source>
        <dbReference type="PROSITE" id="PS50249"/>
    </source>
</evidence>
<keyword evidence="3" id="KW-0645">Protease</keyword>
<evidence type="ECO:0000256" key="4">
    <source>
        <dbReference type="ARBA" id="ARBA00022723"/>
    </source>
</evidence>
<dbReference type="GO" id="GO:0071108">
    <property type="term" value="P:protein K48-linked deubiquitination"/>
    <property type="evidence" value="ECO:0007669"/>
    <property type="project" value="TreeGrafter"/>
</dbReference>
<evidence type="ECO:0000256" key="1">
    <source>
        <dbReference type="ARBA" id="ARBA00001947"/>
    </source>
</evidence>
<evidence type="ECO:0000256" key="8">
    <source>
        <dbReference type="ARBA" id="ARBA00023049"/>
    </source>
</evidence>
<dbReference type="GO" id="GO:0140492">
    <property type="term" value="F:metal-dependent deubiquitinase activity"/>
    <property type="evidence" value="ECO:0007669"/>
    <property type="project" value="InterPro"/>
</dbReference>
<dbReference type="Pfam" id="PF01398">
    <property type="entry name" value="JAB"/>
    <property type="match status" value="1"/>
</dbReference>
<dbReference type="FunFam" id="3.40.140.10:FF:000024">
    <property type="entry name" value="AMSH-like ubiquitin thioesterase 3"/>
    <property type="match status" value="1"/>
</dbReference>
<dbReference type="GO" id="GO:0005768">
    <property type="term" value="C:endosome"/>
    <property type="evidence" value="ECO:0007669"/>
    <property type="project" value="TreeGrafter"/>
</dbReference>
<dbReference type="Proteomes" id="UP001180020">
    <property type="component" value="Unassembled WGS sequence"/>
</dbReference>
<dbReference type="InterPro" id="IPR037518">
    <property type="entry name" value="MPN"/>
</dbReference>
<dbReference type="EMBL" id="JAUJYO010000014">
    <property type="protein sequence ID" value="KAK1298502.1"/>
    <property type="molecule type" value="Genomic_DNA"/>
</dbReference>
<accession>A0AAV9DC01</accession>
<keyword evidence="11" id="KW-1185">Reference proteome</keyword>
<dbReference type="GO" id="GO:0016020">
    <property type="term" value="C:membrane"/>
    <property type="evidence" value="ECO:0007669"/>
    <property type="project" value="TreeGrafter"/>
</dbReference>
<organism evidence="10 11">
    <name type="scientific">Acorus calamus</name>
    <name type="common">Sweet flag</name>
    <dbReference type="NCBI Taxonomy" id="4465"/>
    <lineage>
        <taxon>Eukaryota</taxon>
        <taxon>Viridiplantae</taxon>
        <taxon>Streptophyta</taxon>
        <taxon>Embryophyta</taxon>
        <taxon>Tracheophyta</taxon>
        <taxon>Spermatophyta</taxon>
        <taxon>Magnoliopsida</taxon>
        <taxon>Liliopsida</taxon>
        <taxon>Acoraceae</taxon>
        <taxon>Acorus</taxon>
    </lineage>
</organism>
<dbReference type="GO" id="GO:0046872">
    <property type="term" value="F:metal ion binding"/>
    <property type="evidence" value="ECO:0007669"/>
    <property type="project" value="UniProtKB-KW"/>
</dbReference>
<keyword evidence="8" id="KW-0482">Metalloprotease</keyword>
<dbReference type="Gene3D" id="1.20.58.80">
    <property type="entry name" value="Phosphotransferase system, lactose/cellobiose-type IIA subunit"/>
    <property type="match status" value="1"/>
</dbReference>
<reference evidence="10" key="2">
    <citation type="submission" date="2023-06" db="EMBL/GenBank/DDBJ databases">
        <authorList>
            <person name="Ma L."/>
            <person name="Liu K.-W."/>
            <person name="Li Z."/>
            <person name="Hsiao Y.-Y."/>
            <person name="Qi Y."/>
            <person name="Fu T."/>
            <person name="Tang G."/>
            <person name="Zhang D."/>
            <person name="Sun W.-H."/>
            <person name="Liu D.-K."/>
            <person name="Li Y."/>
            <person name="Chen G.-Z."/>
            <person name="Liu X.-D."/>
            <person name="Liao X.-Y."/>
            <person name="Jiang Y.-T."/>
            <person name="Yu X."/>
            <person name="Hao Y."/>
            <person name="Huang J."/>
            <person name="Zhao X.-W."/>
            <person name="Ke S."/>
            <person name="Chen Y.-Y."/>
            <person name="Wu W.-L."/>
            <person name="Hsu J.-L."/>
            <person name="Lin Y.-F."/>
            <person name="Huang M.-D."/>
            <person name="Li C.-Y."/>
            <person name="Huang L."/>
            <person name="Wang Z.-W."/>
            <person name="Zhao X."/>
            <person name="Zhong W.-Y."/>
            <person name="Peng D.-H."/>
            <person name="Ahmad S."/>
            <person name="Lan S."/>
            <person name="Zhang J.-S."/>
            <person name="Tsai W.-C."/>
            <person name="Van De Peer Y."/>
            <person name="Liu Z.-J."/>
        </authorList>
    </citation>
    <scope>NUCLEOTIDE SEQUENCE</scope>
    <source>
        <strain evidence="10">CP</strain>
        <tissue evidence="10">Leaves</tissue>
    </source>
</reference>
<dbReference type="AlphaFoldDB" id="A0AAV9DC01"/>
<reference evidence="10" key="1">
    <citation type="journal article" date="2023" name="Nat. Commun.">
        <title>Diploid and tetraploid genomes of Acorus and the evolution of monocots.</title>
        <authorList>
            <person name="Ma L."/>
            <person name="Liu K.W."/>
            <person name="Li Z."/>
            <person name="Hsiao Y.Y."/>
            <person name="Qi Y."/>
            <person name="Fu T."/>
            <person name="Tang G.D."/>
            <person name="Zhang D."/>
            <person name="Sun W.H."/>
            <person name="Liu D.K."/>
            <person name="Li Y."/>
            <person name="Chen G.Z."/>
            <person name="Liu X.D."/>
            <person name="Liao X.Y."/>
            <person name="Jiang Y.T."/>
            <person name="Yu X."/>
            <person name="Hao Y."/>
            <person name="Huang J."/>
            <person name="Zhao X.W."/>
            <person name="Ke S."/>
            <person name="Chen Y.Y."/>
            <person name="Wu W.L."/>
            <person name="Hsu J.L."/>
            <person name="Lin Y.F."/>
            <person name="Huang M.D."/>
            <person name="Li C.Y."/>
            <person name="Huang L."/>
            <person name="Wang Z.W."/>
            <person name="Zhao X."/>
            <person name="Zhong W.Y."/>
            <person name="Peng D.H."/>
            <person name="Ahmad S."/>
            <person name="Lan S."/>
            <person name="Zhang J.S."/>
            <person name="Tsai W.C."/>
            <person name="Van de Peer Y."/>
            <person name="Liu Z.J."/>
        </authorList>
    </citation>
    <scope>NUCLEOTIDE SEQUENCE</scope>
    <source>
        <strain evidence="10">CP</strain>
    </source>
</reference>
<dbReference type="SMART" id="SM00232">
    <property type="entry name" value="JAB_MPN"/>
    <property type="match status" value="1"/>
</dbReference>
<comment type="cofactor">
    <cofactor evidence="1">
        <name>Zn(2+)</name>
        <dbReference type="ChEBI" id="CHEBI:29105"/>
    </cofactor>
</comment>
<feature type="domain" description="MPN" evidence="9">
    <location>
        <begin position="335"/>
        <end position="465"/>
    </location>
</feature>
<dbReference type="SUPFAM" id="SSF102712">
    <property type="entry name" value="JAB1/MPN domain"/>
    <property type="match status" value="1"/>
</dbReference>
<dbReference type="GO" id="GO:0006508">
    <property type="term" value="P:proteolysis"/>
    <property type="evidence" value="ECO:0007669"/>
    <property type="project" value="UniProtKB-KW"/>
</dbReference>
<dbReference type="PANTHER" id="PTHR12947">
    <property type="entry name" value="AMSH-LIKE PROTEASE"/>
    <property type="match status" value="1"/>
</dbReference>
<evidence type="ECO:0000256" key="5">
    <source>
        <dbReference type="ARBA" id="ARBA00022786"/>
    </source>
</evidence>
<keyword evidence="6" id="KW-0378">Hydrolase</keyword>
<dbReference type="GO" id="GO:0061578">
    <property type="term" value="F:K63-linked deubiquitinase activity"/>
    <property type="evidence" value="ECO:0007669"/>
    <property type="project" value="InterPro"/>
</dbReference>
<dbReference type="Pfam" id="PF08969">
    <property type="entry name" value="USP8_dimer"/>
    <property type="match status" value="1"/>
</dbReference>
<dbReference type="InterPro" id="IPR000555">
    <property type="entry name" value="JAMM/MPN+_dom"/>
</dbReference>
<evidence type="ECO:0000256" key="3">
    <source>
        <dbReference type="ARBA" id="ARBA00022670"/>
    </source>
</evidence>
<proteinExistence type="inferred from homology"/>
<dbReference type="InterPro" id="IPR044098">
    <property type="entry name" value="STAMBP/STALP-like_MPN"/>
</dbReference>
<dbReference type="PANTHER" id="PTHR12947:SF19">
    <property type="entry name" value="AMSH-LIKE UBIQUITIN THIOESTERASE 1"/>
    <property type="match status" value="1"/>
</dbReference>
<protein>
    <submittedName>
        <fullName evidence="10">AMSH-like ubiquitin thioesterase 1</fullName>
    </submittedName>
</protein>
<name>A0AAV9DC01_ACOCL</name>
<comment type="similarity">
    <text evidence="2">Belongs to the peptidase M67C family.</text>
</comment>
<evidence type="ECO:0000256" key="6">
    <source>
        <dbReference type="ARBA" id="ARBA00022801"/>
    </source>
</evidence>
<dbReference type="GO" id="GO:0070536">
    <property type="term" value="P:protein K63-linked deubiquitination"/>
    <property type="evidence" value="ECO:0007669"/>
    <property type="project" value="InterPro"/>
</dbReference>
<gene>
    <name evidence="10" type="primary">AMSH1</name>
    <name evidence="10" type="ORF">QJS10_CPB14g00366</name>
</gene>
<comment type="caution">
    <text evidence="10">The sequence shown here is derived from an EMBL/GenBank/DDBJ whole genome shotgun (WGS) entry which is preliminary data.</text>
</comment>
<evidence type="ECO:0000256" key="7">
    <source>
        <dbReference type="ARBA" id="ARBA00022833"/>
    </source>
</evidence>
<evidence type="ECO:0000313" key="11">
    <source>
        <dbReference type="Proteomes" id="UP001180020"/>
    </source>
</evidence>
<dbReference type="CDD" id="cd08066">
    <property type="entry name" value="MPN_AMSH_like"/>
    <property type="match status" value="1"/>
</dbReference>
<dbReference type="PROSITE" id="PS50249">
    <property type="entry name" value="MPN"/>
    <property type="match status" value="1"/>
</dbReference>
<keyword evidence="5" id="KW-0833">Ubl conjugation pathway</keyword>
<dbReference type="InterPro" id="IPR015063">
    <property type="entry name" value="USP8_dimer"/>
</dbReference>
<keyword evidence="4" id="KW-0479">Metal-binding</keyword>